<proteinExistence type="predicted"/>
<comment type="caution">
    <text evidence="2">The sequence shown here is derived from an EMBL/GenBank/DDBJ whole genome shotgun (WGS) entry which is preliminary data.</text>
</comment>
<evidence type="ECO:0000256" key="1">
    <source>
        <dbReference type="SAM" id="MobiDB-lite"/>
    </source>
</evidence>
<dbReference type="EMBL" id="QGMH01000349">
    <property type="protein sequence ID" value="TVY22126.1"/>
    <property type="molecule type" value="Genomic_DNA"/>
</dbReference>
<feature type="region of interest" description="Disordered" evidence="1">
    <location>
        <begin position="301"/>
        <end position="351"/>
    </location>
</feature>
<dbReference type="InterPro" id="IPR044792">
    <property type="entry name" value="TAR1"/>
</dbReference>
<accession>A0A8H8QT86</accession>
<dbReference type="OrthoDB" id="2278877at2759"/>
<feature type="non-terminal residue" evidence="2">
    <location>
        <position position="351"/>
    </location>
</feature>
<dbReference type="GeneID" id="41989335"/>
<name>A0A8H8QT86_9HELO</name>
<dbReference type="RefSeq" id="XP_031000914.1">
    <property type="nucleotide sequence ID" value="XM_031154041.1"/>
</dbReference>
<organism evidence="2 3">
    <name type="scientific">Lachnellula hyalina</name>
    <dbReference type="NCBI Taxonomy" id="1316788"/>
    <lineage>
        <taxon>Eukaryota</taxon>
        <taxon>Fungi</taxon>
        <taxon>Dikarya</taxon>
        <taxon>Ascomycota</taxon>
        <taxon>Pezizomycotina</taxon>
        <taxon>Leotiomycetes</taxon>
        <taxon>Helotiales</taxon>
        <taxon>Lachnaceae</taxon>
        <taxon>Lachnellula</taxon>
    </lineage>
</organism>
<gene>
    <name evidence="2" type="ORF">LHYA1_G009137</name>
</gene>
<dbReference type="GO" id="GO:0043457">
    <property type="term" value="P:regulation of cellular respiration"/>
    <property type="evidence" value="ECO:0007669"/>
    <property type="project" value="InterPro"/>
</dbReference>
<evidence type="ECO:0000313" key="2">
    <source>
        <dbReference type="EMBL" id="TVY22126.1"/>
    </source>
</evidence>
<dbReference type="PANTHER" id="PTHR47188:SF1">
    <property type="entry name" value="PROTEIN TAR1"/>
    <property type="match status" value="1"/>
</dbReference>
<feature type="region of interest" description="Disordered" evidence="1">
    <location>
        <begin position="17"/>
        <end position="41"/>
    </location>
</feature>
<reference evidence="2 3" key="1">
    <citation type="submission" date="2018-05" db="EMBL/GenBank/DDBJ databases">
        <title>Genome sequencing and assembly of the regulated plant pathogen Lachnellula willkommii and related sister species for the development of diagnostic species identification markers.</title>
        <authorList>
            <person name="Giroux E."/>
            <person name="Bilodeau G."/>
        </authorList>
    </citation>
    <scope>NUCLEOTIDE SEQUENCE [LARGE SCALE GENOMIC DNA]</scope>
    <source>
        <strain evidence="2 3">CBS 185.66</strain>
    </source>
</reference>
<dbReference type="Proteomes" id="UP000431533">
    <property type="component" value="Unassembled WGS sequence"/>
</dbReference>
<evidence type="ECO:0000313" key="3">
    <source>
        <dbReference type="Proteomes" id="UP000431533"/>
    </source>
</evidence>
<sequence length="351" mass="38900">MSTTWLESYSFPRIFKGRRERTGPDKGVGLYQPLNPSSGQTDFRRTLPRAPAVVSAFSYVAVENPNPGAGILTGFPFEGRRTSAHFKTEFPYLLGSTNPCPTAFSFEYLLLPPRSALGAVLPGITPKASSLTPTPAYSPGHRFYPGGEFIRQVSCYTFLSGFRLPWPPSCCLDELTPFVVSDERIFRHLNFTFGSSRIASSAYQKWPTSSFAPIPKFDDRFARQNRCEPPPEFPLASPYLGIVHHLSGPNSYALTQIHPKTSGSVDDAPLRVLTSVHFHYAYGLLGPCFKTGRLQPLRQHPSRSAVLGPGRRHCTEGYNTPRKKLHSQGLYPTTQTDAGPKTAECTQENLR</sequence>
<protein>
    <submittedName>
        <fullName evidence="2">Uncharacterized protein</fullName>
    </submittedName>
</protein>
<dbReference type="AlphaFoldDB" id="A0A8H8QT86"/>
<dbReference type="PANTHER" id="PTHR47188">
    <property type="entry name" value="PROTEIN TAR1"/>
    <property type="match status" value="1"/>
</dbReference>
<keyword evidence="3" id="KW-1185">Reference proteome</keyword>